<evidence type="ECO:0000313" key="3">
    <source>
        <dbReference type="Proteomes" id="UP000019473"/>
    </source>
</evidence>
<feature type="compositionally biased region" description="Polar residues" evidence="1">
    <location>
        <begin position="101"/>
        <end position="110"/>
    </location>
</feature>
<dbReference type="OrthoDB" id="4158135at2759"/>
<feature type="region of interest" description="Disordered" evidence="1">
    <location>
        <begin position="548"/>
        <end position="570"/>
    </location>
</feature>
<dbReference type="HOGENOM" id="CLU_524776_0_0_1"/>
<feature type="region of interest" description="Disordered" evidence="1">
    <location>
        <begin position="498"/>
        <end position="526"/>
    </location>
</feature>
<name>W9W368_9EURO</name>
<sequence>MLVKSASRIRKRHSYFHKSVAKGLLKRARTTLRSRFKKAKLAQHSETIEKDASTDRLLHIPNNDLFQGAPTMLEVTNTAPAPSPPRPIGLTVRYIIRSRKNCPSSTNKSSDAAGLKPTRPSRRLSEISASSLAQPSVYFAPFSQLRCQRLDEQHLAALATPPALFDNDQSDHLDIQHKLPSTETQSERAATLGEAICRTSQGSLSEEANTQILDSSLTGPDPSSQFRSPLVSSRHLASGASSKDTFGLRGKPKNPKLGTTSVLFGGRESLSDPFIESKPEKECLESTLPISVDHSKTQVQSVTIADATSVTENKTPKSPARWSDDYDQFSSDGQNHRLTQVASGQYELLGRGYHLKPPPVLDVRIPRIRKLVPDDSSDEHEFTGPQPEHFIRQQQWFPQEQVLPQAIPVTMLLATAIENAQSAMNNSTQQLNNLVCQAQTHFWNAGVFAGRVASRDQELATALWDAQQKDAEIVRLRILLSTREAEIETLRARNLRGEHPAQYDHDSDDESETSDLYGGSDYHADIEDADGEATNDIVETVSLQECQGADNAQQPDSEDEDEVLLSPATDTRRYRLGLLETASDSAVLDLRDAPRFPGHVHQQSS</sequence>
<feature type="compositionally biased region" description="Polar residues" evidence="1">
    <location>
        <begin position="213"/>
        <end position="231"/>
    </location>
</feature>
<dbReference type="Proteomes" id="UP000019473">
    <property type="component" value="Unassembled WGS sequence"/>
</dbReference>
<organism evidence="2 3">
    <name type="scientific">Cladophialophora yegresii CBS 114405</name>
    <dbReference type="NCBI Taxonomy" id="1182544"/>
    <lineage>
        <taxon>Eukaryota</taxon>
        <taxon>Fungi</taxon>
        <taxon>Dikarya</taxon>
        <taxon>Ascomycota</taxon>
        <taxon>Pezizomycotina</taxon>
        <taxon>Eurotiomycetes</taxon>
        <taxon>Chaetothyriomycetidae</taxon>
        <taxon>Chaetothyriales</taxon>
        <taxon>Herpotrichiellaceae</taxon>
        <taxon>Cladophialophora</taxon>
    </lineage>
</organism>
<dbReference type="EMBL" id="AMGW01000002">
    <property type="protein sequence ID" value="EXJ62378.1"/>
    <property type="molecule type" value="Genomic_DNA"/>
</dbReference>
<reference evidence="2 3" key="1">
    <citation type="submission" date="2013-03" db="EMBL/GenBank/DDBJ databases">
        <title>The Genome Sequence of Cladophialophora yegresii CBS 114405.</title>
        <authorList>
            <consortium name="The Broad Institute Genomics Platform"/>
            <person name="Cuomo C."/>
            <person name="de Hoog S."/>
            <person name="Gorbushina A."/>
            <person name="Walker B."/>
            <person name="Young S.K."/>
            <person name="Zeng Q."/>
            <person name="Gargeya S."/>
            <person name="Fitzgerald M."/>
            <person name="Haas B."/>
            <person name="Abouelleil A."/>
            <person name="Allen A.W."/>
            <person name="Alvarado L."/>
            <person name="Arachchi H.M."/>
            <person name="Berlin A.M."/>
            <person name="Chapman S.B."/>
            <person name="Gainer-Dewar J."/>
            <person name="Goldberg J."/>
            <person name="Griggs A."/>
            <person name="Gujja S."/>
            <person name="Hansen M."/>
            <person name="Howarth C."/>
            <person name="Imamovic A."/>
            <person name="Ireland A."/>
            <person name="Larimer J."/>
            <person name="McCowan C."/>
            <person name="Murphy C."/>
            <person name="Pearson M."/>
            <person name="Poon T.W."/>
            <person name="Priest M."/>
            <person name="Roberts A."/>
            <person name="Saif S."/>
            <person name="Shea T."/>
            <person name="Sisk P."/>
            <person name="Sykes S."/>
            <person name="Wortman J."/>
            <person name="Nusbaum C."/>
            <person name="Birren B."/>
        </authorList>
    </citation>
    <scope>NUCLEOTIDE SEQUENCE [LARGE SCALE GENOMIC DNA]</scope>
    <source>
        <strain evidence="2 3">CBS 114405</strain>
    </source>
</reference>
<dbReference type="GeneID" id="19177417"/>
<gene>
    <name evidence="2" type="ORF">A1O7_02812</name>
</gene>
<evidence type="ECO:0000256" key="1">
    <source>
        <dbReference type="SAM" id="MobiDB-lite"/>
    </source>
</evidence>
<accession>W9W368</accession>
<keyword evidence="3" id="KW-1185">Reference proteome</keyword>
<dbReference type="VEuPathDB" id="FungiDB:A1O7_02812"/>
<comment type="caution">
    <text evidence="2">The sequence shown here is derived from an EMBL/GenBank/DDBJ whole genome shotgun (WGS) entry which is preliminary data.</text>
</comment>
<dbReference type="AlphaFoldDB" id="W9W368"/>
<feature type="region of interest" description="Disordered" evidence="1">
    <location>
        <begin position="101"/>
        <end position="125"/>
    </location>
</feature>
<feature type="region of interest" description="Disordered" evidence="1">
    <location>
        <begin position="213"/>
        <end position="263"/>
    </location>
</feature>
<proteinExistence type="predicted"/>
<dbReference type="RefSeq" id="XP_007755032.1">
    <property type="nucleotide sequence ID" value="XM_007756842.1"/>
</dbReference>
<evidence type="ECO:0000313" key="2">
    <source>
        <dbReference type="EMBL" id="EXJ62378.1"/>
    </source>
</evidence>
<protein>
    <submittedName>
        <fullName evidence="2">Uncharacterized protein</fullName>
    </submittedName>
</protein>